<organism evidence="2">
    <name type="scientific">Gordonia amarae</name>
    <dbReference type="NCBI Taxonomy" id="36821"/>
    <lineage>
        <taxon>Bacteria</taxon>
        <taxon>Bacillati</taxon>
        <taxon>Actinomycetota</taxon>
        <taxon>Actinomycetes</taxon>
        <taxon>Mycobacteriales</taxon>
        <taxon>Gordoniaceae</taxon>
        <taxon>Gordonia</taxon>
    </lineage>
</organism>
<gene>
    <name evidence="2" type="ORF">GII30_15895</name>
</gene>
<evidence type="ECO:0000259" key="1">
    <source>
        <dbReference type="Pfam" id="PF11716"/>
    </source>
</evidence>
<keyword evidence="2" id="KW-0413">Isomerase</keyword>
<proteinExistence type="predicted"/>
<dbReference type="Gene3D" id="1.20.120.450">
    <property type="entry name" value="dinb family like domain"/>
    <property type="match status" value="1"/>
</dbReference>
<dbReference type="Pfam" id="PF11716">
    <property type="entry name" value="MDMPI_N"/>
    <property type="match status" value="1"/>
</dbReference>
<accession>A0A857KPH9</accession>
<dbReference type="EMBL" id="CP045810">
    <property type="protein sequence ID" value="QHN40431.1"/>
    <property type="molecule type" value="Genomic_DNA"/>
</dbReference>
<dbReference type="InterPro" id="IPR017517">
    <property type="entry name" value="Maleyloyr_isom"/>
</dbReference>
<dbReference type="InterPro" id="IPR034660">
    <property type="entry name" value="DinB/YfiT-like"/>
</dbReference>
<name>A0A857KPH9_9ACTN</name>
<dbReference type="GO" id="GO:0046872">
    <property type="term" value="F:metal ion binding"/>
    <property type="evidence" value="ECO:0007669"/>
    <property type="project" value="InterPro"/>
</dbReference>
<feature type="domain" description="Mycothiol-dependent maleylpyruvate isomerase metal-binding" evidence="1">
    <location>
        <begin position="16"/>
        <end position="71"/>
    </location>
</feature>
<dbReference type="InterPro" id="IPR024344">
    <property type="entry name" value="MDMPI_metal-binding"/>
</dbReference>
<sequence length="199" mass="21655">MIASEEDSALVRETFAERRRLVELLSGLTPQQWAAASLCEGWRVREVVAHITLAYRHSGPRVLAGIAAAGFRFNVFSDRIARSDCDRNSDVVLLNSLRDNVEHPWRPPGGGQRGALAHDVIHGLDITEALGLSPAPAERIAMAMKDAGRKQLKYFGVDLRGRSLTATDADLVIGTGQPMPLPAKDITLIVTGRREVPAD</sequence>
<protein>
    <submittedName>
        <fullName evidence="2">Maleylpyruvate isomerase family mycothiol-dependent enzyme</fullName>
    </submittedName>
</protein>
<dbReference type="GO" id="GO:0016853">
    <property type="term" value="F:isomerase activity"/>
    <property type="evidence" value="ECO:0007669"/>
    <property type="project" value="UniProtKB-KW"/>
</dbReference>
<reference evidence="2" key="1">
    <citation type="journal article" date="2021" name="Nat. Microbiol.">
        <title>Cocultivation of an ultrasmall environmental parasitic bacterium with lytic ability against bacteria associated with wastewater foams.</title>
        <authorList>
            <person name="Batinovic S."/>
            <person name="Rose J.J.A."/>
            <person name="Ratcliffe J."/>
            <person name="Seviour R.J."/>
            <person name="Petrovski S."/>
        </authorList>
    </citation>
    <scope>NUCLEOTIDE SEQUENCE</scope>
    <source>
        <strain evidence="2">CON44</strain>
    </source>
</reference>
<evidence type="ECO:0000313" key="2">
    <source>
        <dbReference type="EMBL" id="QHN40431.1"/>
    </source>
</evidence>
<dbReference type="SUPFAM" id="SSF109854">
    <property type="entry name" value="DinB/YfiT-like putative metalloenzymes"/>
    <property type="match status" value="1"/>
</dbReference>
<dbReference type="NCBIfam" id="TIGR03083">
    <property type="entry name" value="maleylpyruvate isomerase family mycothiol-dependent enzyme"/>
    <property type="match status" value="1"/>
</dbReference>
<dbReference type="AlphaFoldDB" id="A0A857KPH9"/>
<dbReference type="RefSeq" id="WP_040515953.1">
    <property type="nucleotide sequence ID" value="NZ_CP045804.1"/>
</dbReference>